<dbReference type="AlphaFoldDB" id="D2VRQ6"/>
<dbReference type="InterPro" id="IPR001810">
    <property type="entry name" value="F-box_dom"/>
</dbReference>
<dbReference type="Pfam" id="PF00646">
    <property type="entry name" value="F-box"/>
    <property type="match status" value="1"/>
</dbReference>
<keyword evidence="1" id="KW-0472">Membrane</keyword>
<dbReference type="OrthoDB" id="10333627at2759"/>
<feature type="transmembrane region" description="Helical" evidence="1">
    <location>
        <begin position="248"/>
        <end position="273"/>
    </location>
</feature>
<dbReference type="EMBL" id="GG738892">
    <property type="protein sequence ID" value="EFC40432.1"/>
    <property type="molecule type" value="Genomic_DNA"/>
</dbReference>
<accession>D2VRQ6</accession>
<evidence type="ECO:0000313" key="4">
    <source>
        <dbReference type="Proteomes" id="UP000006671"/>
    </source>
</evidence>
<feature type="transmembrane region" description="Helical" evidence="1">
    <location>
        <begin position="293"/>
        <end position="313"/>
    </location>
</feature>
<dbReference type="KEGG" id="ngr:NAEGRDRAFT_71669"/>
<keyword evidence="1" id="KW-1133">Transmembrane helix</keyword>
<feature type="transmembrane region" description="Helical" evidence="1">
    <location>
        <begin position="203"/>
        <end position="227"/>
    </location>
</feature>
<protein>
    <recommendedName>
        <fullName evidence="2">F-box domain-containing protein</fullName>
    </recommendedName>
</protein>
<dbReference type="Proteomes" id="UP000006671">
    <property type="component" value="Unassembled WGS sequence"/>
</dbReference>
<dbReference type="GeneID" id="8854396"/>
<reference evidence="3 4" key="1">
    <citation type="journal article" date="2010" name="Cell">
        <title>The genome of Naegleria gruberi illuminates early eukaryotic versatility.</title>
        <authorList>
            <person name="Fritz-Laylin L.K."/>
            <person name="Prochnik S.E."/>
            <person name="Ginger M.L."/>
            <person name="Dacks J.B."/>
            <person name="Carpenter M.L."/>
            <person name="Field M.C."/>
            <person name="Kuo A."/>
            <person name="Paredez A."/>
            <person name="Chapman J."/>
            <person name="Pham J."/>
            <person name="Shu S."/>
            <person name="Neupane R."/>
            <person name="Cipriano M."/>
            <person name="Mancuso J."/>
            <person name="Tu H."/>
            <person name="Salamov A."/>
            <person name="Lindquist E."/>
            <person name="Shapiro H."/>
            <person name="Lucas S."/>
            <person name="Grigoriev I.V."/>
            <person name="Cande W.Z."/>
            <person name="Fulton C."/>
            <person name="Rokhsar D.S."/>
            <person name="Dawson S.C."/>
        </authorList>
    </citation>
    <scope>NUCLEOTIDE SEQUENCE [LARGE SCALE GENOMIC DNA]</scope>
    <source>
        <strain evidence="3 4">NEG-M</strain>
    </source>
</reference>
<evidence type="ECO:0000313" key="3">
    <source>
        <dbReference type="EMBL" id="EFC40432.1"/>
    </source>
</evidence>
<proteinExistence type="predicted"/>
<dbReference type="VEuPathDB" id="AmoebaDB:NAEGRDRAFT_71669"/>
<dbReference type="PROSITE" id="PS50181">
    <property type="entry name" value="FBOX"/>
    <property type="match status" value="1"/>
</dbReference>
<keyword evidence="4" id="KW-1185">Reference proteome</keyword>
<dbReference type="RefSeq" id="XP_002673176.1">
    <property type="nucleotide sequence ID" value="XM_002673130.1"/>
</dbReference>
<organism evidence="4">
    <name type="scientific">Naegleria gruberi</name>
    <name type="common">Amoeba</name>
    <dbReference type="NCBI Taxonomy" id="5762"/>
    <lineage>
        <taxon>Eukaryota</taxon>
        <taxon>Discoba</taxon>
        <taxon>Heterolobosea</taxon>
        <taxon>Tetramitia</taxon>
        <taxon>Eutetramitia</taxon>
        <taxon>Vahlkampfiidae</taxon>
        <taxon>Naegleria</taxon>
    </lineage>
</organism>
<gene>
    <name evidence="3" type="ORF">NAEGRDRAFT_71669</name>
</gene>
<evidence type="ECO:0000256" key="1">
    <source>
        <dbReference type="SAM" id="Phobius"/>
    </source>
</evidence>
<dbReference type="OMA" id="YFVNGMS"/>
<dbReference type="InParanoid" id="D2VRQ6"/>
<feature type="domain" description="F-box" evidence="2">
    <location>
        <begin position="29"/>
        <end position="81"/>
    </location>
</feature>
<dbReference type="InterPro" id="IPR036047">
    <property type="entry name" value="F-box-like_dom_sf"/>
</dbReference>
<keyword evidence="1" id="KW-0812">Transmembrane</keyword>
<dbReference type="SUPFAM" id="SSF81383">
    <property type="entry name" value="F-box domain"/>
    <property type="match status" value="1"/>
</dbReference>
<name>D2VRQ6_NAEGR</name>
<evidence type="ECO:0000259" key="2">
    <source>
        <dbReference type="PROSITE" id="PS50181"/>
    </source>
</evidence>
<sequence>MLNRVPFSNYFAASDFESESSESNNSPSIFPFLSLPSELKANILSFLPSNEIINFGSLSRSSYELVAPFLSDSIAHLYEDYADEYSIDIWTELINRVAITRREKIGSLKDCKNLFLKLFLEQRSCRMCSKTTPSFQSFLSRKIVKSCYCDGFICRKPCWNKERLADESVSRCSKCGYVYQFSNPEKIGMIPKVFSRYPISSQFILTALSSISCILFVYSLVSSLGYIMPHNSQSELWLELENFWIFKYFPFWNYFVNGMSVISFIIFVLLIIASIFSGNVNVGANDLGAMEGIILIITVLIVVATPFLLGSYVKKAVLEKSIYGCPVKAPRKHDLDRDDHHRHH</sequence>